<keyword evidence="1" id="KW-0677">Repeat</keyword>
<dbReference type="Gene3D" id="1.20.5.170">
    <property type="match status" value="1"/>
</dbReference>
<dbReference type="Proteomes" id="UP000759537">
    <property type="component" value="Unassembled WGS sequence"/>
</dbReference>
<dbReference type="InterPro" id="IPR056884">
    <property type="entry name" value="NPHP3-like_N"/>
</dbReference>
<dbReference type="AlphaFoldDB" id="A0A9P5TE90"/>
<dbReference type="Pfam" id="PF24883">
    <property type="entry name" value="NPHP3_N"/>
    <property type="match status" value="1"/>
</dbReference>
<evidence type="ECO:0000256" key="1">
    <source>
        <dbReference type="ARBA" id="ARBA00022737"/>
    </source>
</evidence>
<dbReference type="PANTHER" id="PTHR10039:SF16">
    <property type="entry name" value="GPI INOSITOL-DEACYLASE"/>
    <property type="match status" value="1"/>
</dbReference>
<evidence type="ECO:0000313" key="3">
    <source>
        <dbReference type="EMBL" id="KAF8487161.1"/>
    </source>
</evidence>
<dbReference type="EMBL" id="WHVB01000001">
    <property type="protein sequence ID" value="KAF8487161.1"/>
    <property type="molecule type" value="Genomic_DNA"/>
</dbReference>
<dbReference type="Pfam" id="PF22939">
    <property type="entry name" value="WHD_GPIID"/>
    <property type="match status" value="1"/>
</dbReference>
<dbReference type="Gene3D" id="3.40.50.300">
    <property type="entry name" value="P-loop containing nucleotide triphosphate hydrolases"/>
    <property type="match status" value="1"/>
</dbReference>
<evidence type="ECO:0000259" key="2">
    <source>
        <dbReference type="PROSITE" id="PS50837"/>
    </source>
</evidence>
<gene>
    <name evidence="3" type="ORF">DFH94DRAFT_641656</name>
</gene>
<proteinExistence type="predicted"/>
<keyword evidence="4" id="KW-1185">Reference proteome</keyword>
<dbReference type="PROSITE" id="PS50837">
    <property type="entry name" value="NACHT"/>
    <property type="match status" value="1"/>
</dbReference>
<accession>A0A9P5TE90</accession>
<reference evidence="3" key="1">
    <citation type="submission" date="2019-10" db="EMBL/GenBank/DDBJ databases">
        <authorList>
            <consortium name="DOE Joint Genome Institute"/>
            <person name="Kuo A."/>
            <person name="Miyauchi S."/>
            <person name="Kiss E."/>
            <person name="Drula E."/>
            <person name="Kohler A."/>
            <person name="Sanchez-Garcia M."/>
            <person name="Andreopoulos B."/>
            <person name="Barry K.W."/>
            <person name="Bonito G."/>
            <person name="Buee M."/>
            <person name="Carver A."/>
            <person name="Chen C."/>
            <person name="Cichocki N."/>
            <person name="Clum A."/>
            <person name="Culley D."/>
            <person name="Crous P.W."/>
            <person name="Fauchery L."/>
            <person name="Girlanda M."/>
            <person name="Hayes R."/>
            <person name="Keri Z."/>
            <person name="LaButti K."/>
            <person name="Lipzen A."/>
            <person name="Lombard V."/>
            <person name="Magnuson J."/>
            <person name="Maillard F."/>
            <person name="Morin E."/>
            <person name="Murat C."/>
            <person name="Nolan M."/>
            <person name="Ohm R."/>
            <person name="Pangilinan J."/>
            <person name="Pereira M."/>
            <person name="Perotto S."/>
            <person name="Peter M."/>
            <person name="Riley R."/>
            <person name="Sitrit Y."/>
            <person name="Stielow B."/>
            <person name="Szollosi G."/>
            <person name="Zifcakova L."/>
            <person name="Stursova M."/>
            <person name="Spatafora J.W."/>
            <person name="Tedersoo L."/>
            <person name="Vaario L.-M."/>
            <person name="Yamada A."/>
            <person name="Yan M."/>
            <person name="Wang P."/>
            <person name="Xu J."/>
            <person name="Bruns T."/>
            <person name="Baldrian P."/>
            <person name="Vilgalys R."/>
            <person name="Henrissat B."/>
            <person name="Grigoriev I.V."/>
            <person name="Hibbett D."/>
            <person name="Nagy L.G."/>
            <person name="Martin F.M."/>
        </authorList>
    </citation>
    <scope>NUCLEOTIDE SEQUENCE</scope>
    <source>
        <strain evidence="3">Prilba</strain>
    </source>
</reference>
<feature type="non-terminal residue" evidence="3">
    <location>
        <position position="593"/>
    </location>
</feature>
<name>A0A9P5TE90_9AGAM</name>
<reference evidence="3" key="2">
    <citation type="journal article" date="2020" name="Nat. Commun.">
        <title>Large-scale genome sequencing of mycorrhizal fungi provides insights into the early evolution of symbiotic traits.</title>
        <authorList>
            <person name="Miyauchi S."/>
            <person name="Kiss E."/>
            <person name="Kuo A."/>
            <person name="Drula E."/>
            <person name="Kohler A."/>
            <person name="Sanchez-Garcia M."/>
            <person name="Morin E."/>
            <person name="Andreopoulos B."/>
            <person name="Barry K.W."/>
            <person name="Bonito G."/>
            <person name="Buee M."/>
            <person name="Carver A."/>
            <person name="Chen C."/>
            <person name="Cichocki N."/>
            <person name="Clum A."/>
            <person name="Culley D."/>
            <person name="Crous P.W."/>
            <person name="Fauchery L."/>
            <person name="Girlanda M."/>
            <person name="Hayes R.D."/>
            <person name="Keri Z."/>
            <person name="LaButti K."/>
            <person name="Lipzen A."/>
            <person name="Lombard V."/>
            <person name="Magnuson J."/>
            <person name="Maillard F."/>
            <person name="Murat C."/>
            <person name="Nolan M."/>
            <person name="Ohm R.A."/>
            <person name="Pangilinan J."/>
            <person name="Pereira M.F."/>
            <person name="Perotto S."/>
            <person name="Peter M."/>
            <person name="Pfister S."/>
            <person name="Riley R."/>
            <person name="Sitrit Y."/>
            <person name="Stielow J.B."/>
            <person name="Szollosi G."/>
            <person name="Zifcakova L."/>
            <person name="Stursova M."/>
            <person name="Spatafora J.W."/>
            <person name="Tedersoo L."/>
            <person name="Vaario L.M."/>
            <person name="Yamada A."/>
            <person name="Yan M."/>
            <person name="Wang P."/>
            <person name="Xu J."/>
            <person name="Bruns T."/>
            <person name="Baldrian P."/>
            <person name="Vilgalys R."/>
            <person name="Dunand C."/>
            <person name="Henrissat B."/>
            <person name="Grigoriev I.V."/>
            <person name="Hibbett D."/>
            <person name="Nagy L.G."/>
            <person name="Martin F.M."/>
        </authorList>
    </citation>
    <scope>NUCLEOTIDE SEQUENCE</scope>
    <source>
        <strain evidence="3">Prilba</strain>
    </source>
</reference>
<dbReference type="InterPro" id="IPR007111">
    <property type="entry name" value="NACHT_NTPase"/>
</dbReference>
<sequence>MFFRRLEIYIEVPPTSEMTDTIVQIMVEVLSILGIATKEIKQGRMKTYLKKLIGRSDIENALKRLDKLTLEESRMAAAETLKATHAVDERVKGVAVTVGSIDNRVAGVDDRVAGVDERVVGIDERVVGVDERVQRAANDVDEMKRHSQMALTTRPLDEPQHRMRYSSQETATWFFQGSIFQEWKSTGSLLWIHGKPGSGKSIICSTVIEDIQAMCETGNASMAYFYFDFRDAKKRGLRDLVLSLLTQLSAPSGPRCDLLSNLYSAHEKGKKQPSDIILSKCLKDMLTLPDQPPTYLIIDALDESPNASGIPSPRETVLQLLDELINLSLPNLHICATSRPEIDIRYVLEPLTSRRVSLHDQSGQKKDISDYVRSVVYSDSEQIMKRWRMEDKELVIETLSERADGMFRWAFCQLEILRHCLPPSVRRTLDELPESLDETYERVLKEIKKPNRDHALRLLQCLVVAIRPLEVKELAEVLAVDFDDADGIPKLKTNWRWEDEEQALLSSCSSLIAIVETKDSQVVQFSHFSVQEFLTSARLATSSVDVSRYHINLEPAHTILAQVCMSVLLQPDDVVEENSVGKTPLAEYAAEHW</sequence>
<dbReference type="OrthoDB" id="7464126at2759"/>
<dbReference type="InterPro" id="IPR027417">
    <property type="entry name" value="P-loop_NTPase"/>
</dbReference>
<dbReference type="InterPro" id="IPR054471">
    <property type="entry name" value="GPIID_WHD"/>
</dbReference>
<comment type="caution">
    <text evidence="3">The sequence shown here is derived from an EMBL/GenBank/DDBJ whole genome shotgun (WGS) entry which is preliminary data.</text>
</comment>
<dbReference type="SUPFAM" id="SSF52540">
    <property type="entry name" value="P-loop containing nucleoside triphosphate hydrolases"/>
    <property type="match status" value="1"/>
</dbReference>
<feature type="domain" description="NACHT" evidence="2">
    <location>
        <begin position="188"/>
        <end position="340"/>
    </location>
</feature>
<protein>
    <recommendedName>
        <fullName evidence="2">NACHT domain-containing protein</fullName>
    </recommendedName>
</protein>
<evidence type="ECO:0000313" key="4">
    <source>
        <dbReference type="Proteomes" id="UP000759537"/>
    </source>
</evidence>
<dbReference type="PANTHER" id="PTHR10039">
    <property type="entry name" value="AMELOGENIN"/>
    <property type="match status" value="1"/>
</dbReference>
<organism evidence="3 4">
    <name type="scientific">Russula ochroleuca</name>
    <dbReference type="NCBI Taxonomy" id="152965"/>
    <lineage>
        <taxon>Eukaryota</taxon>
        <taxon>Fungi</taxon>
        <taxon>Dikarya</taxon>
        <taxon>Basidiomycota</taxon>
        <taxon>Agaricomycotina</taxon>
        <taxon>Agaricomycetes</taxon>
        <taxon>Russulales</taxon>
        <taxon>Russulaceae</taxon>
        <taxon>Russula</taxon>
    </lineage>
</organism>